<dbReference type="EMBL" id="DS712094">
    <property type="protein sequence ID" value="EEC05999.1"/>
    <property type="molecule type" value="Genomic_DNA"/>
</dbReference>
<protein>
    <submittedName>
        <fullName evidence="6 7">Secreted salivary gland peptide, putative</fullName>
    </submittedName>
</protein>
<feature type="signal peptide" evidence="4">
    <location>
        <begin position="1"/>
        <end position="16"/>
    </location>
</feature>
<feature type="non-terminal residue" evidence="6">
    <location>
        <position position="1"/>
    </location>
</feature>
<keyword evidence="3" id="KW-1015">Disulfide bond</keyword>
<evidence type="ECO:0000313" key="8">
    <source>
        <dbReference type="Proteomes" id="UP000001555"/>
    </source>
</evidence>
<dbReference type="PANTHER" id="PTHR10083">
    <property type="entry name" value="KUNITZ-TYPE PROTEASE INHIBITOR-RELATED"/>
    <property type="match status" value="1"/>
</dbReference>
<dbReference type="VEuPathDB" id="VectorBase:ISCW004732"/>
<dbReference type="EMBL" id="ABJB010421993">
    <property type="status" value="NOT_ANNOTATED_CDS"/>
    <property type="molecule type" value="Genomic_DNA"/>
</dbReference>
<dbReference type="PaxDb" id="6945-B7PHC7"/>
<keyword evidence="1" id="KW-0646">Protease inhibitor</keyword>
<dbReference type="EMBL" id="ABJB010761049">
    <property type="status" value="NOT_ANNOTATED_CDS"/>
    <property type="molecule type" value="Genomic_DNA"/>
</dbReference>
<name>B7PHC7_IXOSC</name>
<dbReference type="HOGENOM" id="CLU_1100778_0_0_1"/>
<evidence type="ECO:0000313" key="6">
    <source>
        <dbReference type="EMBL" id="EEC05999.1"/>
    </source>
</evidence>
<dbReference type="InterPro" id="IPR050098">
    <property type="entry name" value="TFPI/VKTCI-like"/>
</dbReference>
<dbReference type="Pfam" id="PF00014">
    <property type="entry name" value="Kunitz_BPTI"/>
    <property type="match status" value="2"/>
</dbReference>
<feature type="chain" id="PRO_5010959756" evidence="4">
    <location>
        <begin position="17"/>
        <end position="253"/>
    </location>
</feature>
<dbReference type="GO" id="GO:0005615">
    <property type="term" value="C:extracellular space"/>
    <property type="evidence" value="ECO:0000318"/>
    <property type="project" value="GO_Central"/>
</dbReference>
<sequence length="253" mass="28639">LLFLKIDILLLGVCKCHNTCDDSGNDSPAMEEGARCKGPPASSIGRMSVFGFFYDQTRDECRQVIFGDGEWNKEKNKFQTLQECRQACRSKKRECVVRVPVNVKSAQTNSTSGVYSHSKSLYALSLSLSHFLTTSSSKIFQMIIGKFKEGSDNPCLHTLNHFRSKTPMSVSKCKLSPLLFYLWINACLYCRVCKGYIEKKCNMPPLTSKYCGIKEKRYWYNATSQQCEESEGCEDDALNFKTAKACWMTCSSK</sequence>
<evidence type="ECO:0000256" key="1">
    <source>
        <dbReference type="ARBA" id="ARBA00022690"/>
    </source>
</evidence>
<keyword evidence="8" id="KW-1185">Reference proteome</keyword>
<dbReference type="SMART" id="SM00131">
    <property type="entry name" value="KU"/>
    <property type="match status" value="2"/>
</dbReference>
<dbReference type="PANTHER" id="PTHR10083:SF374">
    <property type="entry name" value="BPTI_KUNITZ INHIBITOR DOMAIN-CONTAINING PROTEIN"/>
    <property type="match status" value="1"/>
</dbReference>
<evidence type="ECO:0000259" key="5">
    <source>
        <dbReference type="PROSITE" id="PS50279"/>
    </source>
</evidence>
<dbReference type="AlphaFoldDB" id="B7PHC7"/>
<keyword evidence="2" id="KW-0722">Serine protease inhibitor</keyword>
<dbReference type="GO" id="GO:0004867">
    <property type="term" value="F:serine-type endopeptidase inhibitor activity"/>
    <property type="evidence" value="ECO:0000318"/>
    <property type="project" value="GO_Central"/>
</dbReference>
<evidence type="ECO:0000256" key="4">
    <source>
        <dbReference type="SAM" id="SignalP"/>
    </source>
</evidence>
<dbReference type="InterPro" id="IPR002223">
    <property type="entry name" value="Kunitz_BPTI"/>
</dbReference>
<dbReference type="InterPro" id="IPR036880">
    <property type="entry name" value="Kunitz_BPTI_sf"/>
</dbReference>
<evidence type="ECO:0000313" key="7">
    <source>
        <dbReference type="EnsemblMetazoa" id="ISCW004732-PA"/>
    </source>
</evidence>
<proteinExistence type="predicted"/>
<feature type="domain" description="BPTI/Kunitz inhibitor" evidence="5">
    <location>
        <begin position="201"/>
        <end position="250"/>
    </location>
</feature>
<feature type="domain" description="BPTI/Kunitz inhibitor" evidence="5">
    <location>
        <begin position="36"/>
        <end position="88"/>
    </location>
</feature>
<evidence type="ECO:0000256" key="3">
    <source>
        <dbReference type="ARBA" id="ARBA00023157"/>
    </source>
</evidence>
<dbReference type="PROSITE" id="PS50279">
    <property type="entry name" value="BPTI_KUNITZ_2"/>
    <property type="match status" value="2"/>
</dbReference>
<dbReference type="Proteomes" id="UP000001555">
    <property type="component" value="Unassembled WGS sequence"/>
</dbReference>
<accession>B7PHC7</accession>
<reference evidence="7" key="2">
    <citation type="submission" date="2020-05" db="UniProtKB">
        <authorList>
            <consortium name="EnsemblMetazoa"/>
        </authorList>
    </citation>
    <scope>IDENTIFICATION</scope>
    <source>
        <strain evidence="7">wikel</strain>
    </source>
</reference>
<gene>
    <name evidence="6" type="ORF">IscW_ISCW004732</name>
</gene>
<dbReference type="Gene3D" id="4.10.410.10">
    <property type="entry name" value="Pancreatic trypsin inhibitor Kunitz domain"/>
    <property type="match status" value="2"/>
</dbReference>
<keyword evidence="4" id="KW-0732">Signal</keyword>
<dbReference type="EMBL" id="ABJB010034769">
    <property type="status" value="NOT_ANNOTATED_CDS"/>
    <property type="molecule type" value="Genomic_DNA"/>
</dbReference>
<dbReference type="SUPFAM" id="SSF57362">
    <property type="entry name" value="BPTI-like"/>
    <property type="match status" value="2"/>
</dbReference>
<dbReference type="VEuPathDB" id="VectorBase:ISCP_022497"/>
<evidence type="ECO:0000256" key="2">
    <source>
        <dbReference type="ARBA" id="ARBA00022900"/>
    </source>
</evidence>
<organism>
    <name type="scientific">Ixodes scapularis</name>
    <name type="common">Black-legged tick</name>
    <name type="synonym">Deer tick</name>
    <dbReference type="NCBI Taxonomy" id="6945"/>
    <lineage>
        <taxon>Eukaryota</taxon>
        <taxon>Metazoa</taxon>
        <taxon>Ecdysozoa</taxon>
        <taxon>Arthropoda</taxon>
        <taxon>Chelicerata</taxon>
        <taxon>Arachnida</taxon>
        <taxon>Acari</taxon>
        <taxon>Parasitiformes</taxon>
        <taxon>Ixodida</taxon>
        <taxon>Ixodoidea</taxon>
        <taxon>Ixodidae</taxon>
        <taxon>Ixodinae</taxon>
        <taxon>Ixodes</taxon>
    </lineage>
</organism>
<dbReference type="EnsemblMetazoa" id="ISCW004732-RA">
    <property type="protein sequence ID" value="ISCW004732-PA"/>
    <property type="gene ID" value="ISCW004732"/>
</dbReference>
<dbReference type="EMBL" id="ABJB010167625">
    <property type="status" value="NOT_ANNOTATED_CDS"/>
    <property type="molecule type" value="Genomic_DNA"/>
</dbReference>
<feature type="non-terminal residue" evidence="6">
    <location>
        <position position="253"/>
    </location>
</feature>
<reference evidence="6 8" key="1">
    <citation type="submission" date="2008-03" db="EMBL/GenBank/DDBJ databases">
        <title>Annotation of Ixodes scapularis.</title>
        <authorList>
            <consortium name="Ixodes scapularis Genome Project Consortium"/>
            <person name="Caler E."/>
            <person name="Hannick L.I."/>
            <person name="Bidwell S."/>
            <person name="Joardar V."/>
            <person name="Thiagarajan M."/>
            <person name="Amedeo P."/>
            <person name="Galinsky K.J."/>
            <person name="Schobel S."/>
            <person name="Inman J."/>
            <person name="Hostetler J."/>
            <person name="Miller J."/>
            <person name="Hammond M."/>
            <person name="Megy K."/>
            <person name="Lawson D."/>
            <person name="Kodira C."/>
            <person name="Sutton G."/>
            <person name="Meyer J."/>
            <person name="Hill C.A."/>
            <person name="Birren B."/>
            <person name="Nene V."/>
            <person name="Collins F."/>
            <person name="Alarcon-Chaidez F."/>
            <person name="Wikel S."/>
            <person name="Strausberg R."/>
        </authorList>
    </citation>
    <scope>NUCLEOTIDE SEQUENCE [LARGE SCALE GENOMIC DNA]</scope>
    <source>
        <strain evidence="8">Wikel</strain>
        <strain evidence="6">Wikel colony</strain>
    </source>
</reference>